<reference evidence="1" key="1">
    <citation type="submission" date="2018-02" db="EMBL/GenBank/DDBJ databases">
        <title>Rhizophora mucronata_Transcriptome.</title>
        <authorList>
            <person name="Meera S.P."/>
            <person name="Sreeshan A."/>
            <person name="Augustine A."/>
        </authorList>
    </citation>
    <scope>NUCLEOTIDE SEQUENCE</scope>
    <source>
        <tissue evidence="1">Leaf</tissue>
    </source>
</reference>
<organism evidence="1">
    <name type="scientific">Rhizophora mucronata</name>
    <name type="common">Asiatic mangrove</name>
    <dbReference type="NCBI Taxonomy" id="61149"/>
    <lineage>
        <taxon>Eukaryota</taxon>
        <taxon>Viridiplantae</taxon>
        <taxon>Streptophyta</taxon>
        <taxon>Embryophyta</taxon>
        <taxon>Tracheophyta</taxon>
        <taxon>Spermatophyta</taxon>
        <taxon>Magnoliopsida</taxon>
        <taxon>eudicotyledons</taxon>
        <taxon>Gunneridae</taxon>
        <taxon>Pentapetalae</taxon>
        <taxon>rosids</taxon>
        <taxon>fabids</taxon>
        <taxon>Malpighiales</taxon>
        <taxon>Rhizophoraceae</taxon>
        <taxon>Rhizophora</taxon>
    </lineage>
</organism>
<name>A0A2P2NJ29_RHIMU</name>
<dbReference type="EMBL" id="GGEC01061975">
    <property type="protein sequence ID" value="MBX42459.1"/>
    <property type="molecule type" value="Transcribed_RNA"/>
</dbReference>
<dbReference type="AlphaFoldDB" id="A0A2P2NJ29"/>
<sequence>MQNKNPVSQDGHTRQQRLIIQTKKLDDNKMEILTMKNTPSIITLEKNMKS</sequence>
<proteinExistence type="predicted"/>
<evidence type="ECO:0000313" key="1">
    <source>
        <dbReference type="EMBL" id="MBX42459.1"/>
    </source>
</evidence>
<protein>
    <submittedName>
        <fullName evidence="1">Uncharacterized protein</fullName>
    </submittedName>
</protein>
<accession>A0A2P2NJ29</accession>